<keyword evidence="2" id="KW-1185">Reference proteome</keyword>
<reference evidence="1 2" key="1">
    <citation type="submission" date="2015-09" db="EMBL/GenBank/DDBJ databases">
        <title>Trachymyrmex zeteki WGS genome.</title>
        <authorList>
            <person name="Nygaard S."/>
            <person name="Hu H."/>
            <person name="Boomsma J."/>
            <person name="Zhang G."/>
        </authorList>
    </citation>
    <scope>NUCLEOTIDE SEQUENCE [LARGE SCALE GENOMIC DNA]</scope>
    <source>
        <strain evidence="1">Tzet28-1</strain>
        <tissue evidence="1">Whole body</tissue>
    </source>
</reference>
<dbReference type="AlphaFoldDB" id="A0A151WYA7"/>
<gene>
    <name evidence="1" type="ORF">ALC60_08207</name>
</gene>
<organism evidence="1 2">
    <name type="scientific">Mycetomoellerius zeteki</name>
    <dbReference type="NCBI Taxonomy" id="64791"/>
    <lineage>
        <taxon>Eukaryota</taxon>
        <taxon>Metazoa</taxon>
        <taxon>Ecdysozoa</taxon>
        <taxon>Arthropoda</taxon>
        <taxon>Hexapoda</taxon>
        <taxon>Insecta</taxon>
        <taxon>Pterygota</taxon>
        <taxon>Neoptera</taxon>
        <taxon>Endopterygota</taxon>
        <taxon>Hymenoptera</taxon>
        <taxon>Apocrita</taxon>
        <taxon>Aculeata</taxon>
        <taxon>Formicoidea</taxon>
        <taxon>Formicidae</taxon>
        <taxon>Myrmicinae</taxon>
        <taxon>Mycetomoellerius</taxon>
    </lineage>
</organism>
<proteinExistence type="predicted"/>
<accession>A0A151WYA7</accession>
<dbReference type="EMBL" id="KQ982660">
    <property type="protein sequence ID" value="KYQ52675.1"/>
    <property type="molecule type" value="Genomic_DNA"/>
</dbReference>
<name>A0A151WYA7_9HYME</name>
<evidence type="ECO:0000313" key="2">
    <source>
        <dbReference type="Proteomes" id="UP000075809"/>
    </source>
</evidence>
<evidence type="ECO:0000313" key="1">
    <source>
        <dbReference type="EMBL" id="KYQ52675.1"/>
    </source>
</evidence>
<dbReference type="Proteomes" id="UP000075809">
    <property type="component" value="Unassembled WGS sequence"/>
</dbReference>
<sequence>MDFVPHEDEVMDEEINDQHEEMSDQEMSNEDHALSSDSCFDSDMDFDDDSTQVIYRDLNRAQVNAIHTMRKMCCIEFYYTEGQGRYCSSCIVVIRDQFANLRAIRNHDTAIYVMLGEHSCSECRVPLYQIIPCNMCPICTQ</sequence>
<protein>
    <submittedName>
        <fullName evidence="1">Uncharacterized protein</fullName>
    </submittedName>
</protein>